<comment type="similarity">
    <text evidence="3">Belongs to the LDAF1 family.</text>
</comment>
<evidence type="ECO:0000256" key="1">
    <source>
        <dbReference type="ARBA" id="ARBA00004477"/>
    </source>
</evidence>
<gene>
    <name evidence="11" type="primary">LOC106601732</name>
</gene>
<dbReference type="PANTHER" id="PTHR14275:SF0">
    <property type="entry name" value="LIPID DROPLET ASSEMBLY FACTOR 1"/>
    <property type="match status" value="1"/>
</dbReference>
<keyword evidence="4" id="KW-0551">Lipid droplet</keyword>
<sequence length="166" mass="18036">MACHTTLRNQTMQCSNVTTIPKGLLQLQGSLSSMMDSLYYDPKVAELMNTSMGQYLNGHPFLALAVLVFGAMATVPIGIFLTFATVTFIAVTVGFILLEVLLLSLGGISLLCVLSALAILAILVSLVFVSVRTKSLGCSLRQIKQSWDKIEKKMKNPMGSSRFKEL</sequence>
<comment type="subcellular location">
    <subcellularLocation>
        <location evidence="1">Endoplasmic reticulum membrane</location>
        <topology evidence="1">Multi-pass membrane protein</topology>
    </subcellularLocation>
    <subcellularLocation>
        <location evidence="2">Lipid droplet</location>
    </subcellularLocation>
</comment>
<evidence type="ECO:0000313" key="11">
    <source>
        <dbReference type="RefSeq" id="XP_014049553.1"/>
    </source>
</evidence>
<keyword evidence="7 9" id="KW-1133">Transmembrane helix</keyword>
<dbReference type="GO" id="GO:0005811">
    <property type="term" value="C:lipid droplet"/>
    <property type="evidence" value="ECO:0007669"/>
    <property type="project" value="UniProtKB-SubCell"/>
</dbReference>
<feature type="transmembrane region" description="Helical" evidence="9">
    <location>
        <begin position="108"/>
        <end position="131"/>
    </location>
</feature>
<evidence type="ECO:0000256" key="6">
    <source>
        <dbReference type="ARBA" id="ARBA00022824"/>
    </source>
</evidence>
<protein>
    <submittedName>
        <fullName evidence="11">Lipid droplet assembly factor 1 isoform X2</fullName>
    </submittedName>
</protein>
<reference evidence="11" key="1">
    <citation type="submission" date="2025-08" db="UniProtKB">
        <authorList>
            <consortium name="RefSeq"/>
        </authorList>
    </citation>
    <scope>IDENTIFICATION</scope>
</reference>
<dbReference type="Pfam" id="PF16015">
    <property type="entry name" value="Promethin"/>
    <property type="match status" value="1"/>
</dbReference>
<dbReference type="GeneID" id="106601732"/>
<proteinExistence type="inferred from homology"/>
<evidence type="ECO:0000256" key="8">
    <source>
        <dbReference type="ARBA" id="ARBA00023136"/>
    </source>
</evidence>
<keyword evidence="6" id="KW-0256">Endoplasmic reticulum</keyword>
<evidence type="ECO:0000256" key="2">
    <source>
        <dbReference type="ARBA" id="ARBA00004502"/>
    </source>
</evidence>
<organism evidence="10 11">
    <name type="scientific">Salmo salar</name>
    <name type="common">Atlantic salmon</name>
    <dbReference type="NCBI Taxonomy" id="8030"/>
    <lineage>
        <taxon>Eukaryota</taxon>
        <taxon>Metazoa</taxon>
        <taxon>Chordata</taxon>
        <taxon>Craniata</taxon>
        <taxon>Vertebrata</taxon>
        <taxon>Euteleostomi</taxon>
        <taxon>Actinopterygii</taxon>
        <taxon>Neopterygii</taxon>
        <taxon>Teleostei</taxon>
        <taxon>Protacanthopterygii</taxon>
        <taxon>Salmoniformes</taxon>
        <taxon>Salmonidae</taxon>
        <taxon>Salmoninae</taxon>
        <taxon>Salmo</taxon>
    </lineage>
</organism>
<evidence type="ECO:0000256" key="5">
    <source>
        <dbReference type="ARBA" id="ARBA00022692"/>
    </source>
</evidence>
<name>A0A1S3RB10_SALSA</name>
<dbReference type="PANTHER" id="PTHR14275">
    <property type="entry name" value="PROMETHIN"/>
    <property type="match status" value="1"/>
</dbReference>
<keyword evidence="8 9" id="KW-0472">Membrane</keyword>
<evidence type="ECO:0000256" key="7">
    <source>
        <dbReference type="ARBA" id="ARBA00022989"/>
    </source>
</evidence>
<keyword evidence="5 9" id="KW-0812">Transmembrane</keyword>
<dbReference type="Proteomes" id="UP001652741">
    <property type="component" value="Chromosome ssa03"/>
</dbReference>
<keyword evidence="10" id="KW-1185">Reference proteome</keyword>
<dbReference type="GO" id="GO:0005789">
    <property type="term" value="C:endoplasmic reticulum membrane"/>
    <property type="evidence" value="ECO:0007669"/>
    <property type="project" value="UniProtKB-SubCell"/>
</dbReference>
<feature type="transmembrane region" description="Helical" evidence="9">
    <location>
        <begin position="80"/>
        <end position="102"/>
    </location>
</feature>
<accession>A0A1S3RB10</accession>
<feature type="transmembrane region" description="Helical" evidence="9">
    <location>
        <begin position="55"/>
        <end position="73"/>
    </location>
</feature>
<dbReference type="RefSeq" id="XP_014049553.1">
    <property type="nucleotide sequence ID" value="XM_014194078.2"/>
</dbReference>
<evidence type="ECO:0000256" key="3">
    <source>
        <dbReference type="ARBA" id="ARBA00007618"/>
    </source>
</evidence>
<evidence type="ECO:0000256" key="9">
    <source>
        <dbReference type="SAM" id="Phobius"/>
    </source>
</evidence>
<evidence type="ECO:0000313" key="10">
    <source>
        <dbReference type="Proteomes" id="UP001652741"/>
    </source>
</evidence>
<dbReference type="InterPro" id="IPR029709">
    <property type="entry name" value="LDAF1"/>
</dbReference>
<evidence type="ECO:0000256" key="4">
    <source>
        <dbReference type="ARBA" id="ARBA00022677"/>
    </source>
</evidence>
<dbReference type="AlphaFoldDB" id="A0A1S3RB10"/>
<dbReference type="KEGG" id="sasa:106601732"/>